<gene>
    <name evidence="3" type="ORF">GSLYS_00010119001</name>
</gene>
<name>A0AAV2HTG0_LYMST</name>
<dbReference type="EMBL" id="CAXITT010000223">
    <property type="protein sequence ID" value="CAL1536206.1"/>
    <property type="molecule type" value="Genomic_DNA"/>
</dbReference>
<dbReference type="AlphaFoldDB" id="A0AAV2HTG0"/>
<feature type="transmembrane region" description="Helical" evidence="1">
    <location>
        <begin position="175"/>
        <end position="194"/>
    </location>
</feature>
<protein>
    <submittedName>
        <fullName evidence="3">Uncharacterized protein</fullName>
    </submittedName>
</protein>
<accession>A0AAV2HTG0</accession>
<evidence type="ECO:0000313" key="4">
    <source>
        <dbReference type="Proteomes" id="UP001497497"/>
    </source>
</evidence>
<reference evidence="3 4" key="1">
    <citation type="submission" date="2024-04" db="EMBL/GenBank/DDBJ databases">
        <authorList>
            <consortium name="Genoscope - CEA"/>
            <person name="William W."/>
        </authorList>
    </citation>
    <scope>NUCLEOTIDE SEQUENCE [LARGE SCALE GENOMIC DNA]</scope>
</reference>
<sequence>MVPVLWVCLSATLRLGFGGSPALTFQITSIDIHFESDFAEQFLSCLCDTPPTDCTLYGERLEDLKTYRILAVQTTMRRATEVSPVHNCAVIFGKKDVAVRCTKITQRIYHGDACLAVRHRSGKGRCHNFVGIVWNSIEYSVVRDDSVFEVLPCREAFNAERMRSQLARSEMMDNAVLIASIFLGVMFLVMFLAIQYMKPKSYRPARHA</sequence>
<keyword evidence="1" id="KW-0472">Membrane</keyword>
<keyword evidence="1" id="KW-1133">Transmembrane helix</keyword>
<organism evidence="3 4">
    <name type="scientific">Lymnaea stagnalis</name>
    <name type="common">Great pond snail</name>
    <name type="synonym">Helix stagnalis</name>
    <dbReference type="NCBI Taxonomy" id="6523"/>
    <lineage>
        <taxon>Eukaryota</taxon>
        <taxon>Metazoa</taxon>
        <taxon>Spiralia</taxon>
        <taxon>Lophotrochozoa</taxon>
        <taxon>Mollusca</taxon>
        <taxon>Gastropoda</taxon>
        <taxon>Heterobranchia</taxon>
        <taxon>Euthyneura</taxon>
        <taxon>Panpulmonata</taxon>
        <taxon>Hygrophila</taxon>
        <taxon>Lymnaeoidea</taxon>
        <taxon>Lymnaeidae</taxon>
        <taxon>Lymnaea</taxon>
    </lineage>
</organism>
<proteinExistence type="predicted"/>
<evidence type="ECO:0000256" key="1">
    <source>
        <dbReference type="SAM" id="Phobius"/>
    </source>
</evidence>
<dbReference type="Proteomes" id="UP001497497">
    <property type="component" value="Unassembled WGS sequence"/>
</dbReference>
<feature type="signal peptide" evidence="2">
    <location>
        <begin position="1"/>
        <end position="18"/>
    </location>
</feature>
<feature type="chain" id="PRO_5043516951" evidence="2">
    <location>
        <begin position="19"/>
        <end position="208"/>
    </location>
</feature>
<comment type="caution">
    <text evidence="3">The sequence shown here is derived from an EMBL/GenBank/DDBJ whole genome shotgun (WGS) entry which is preliminary data.</text>
</comment>
<keyword evidence="2" id="KW-0732">Signal</keyword>
<evidence type="ECO:0000313" key="3">
    <source>
        <dbReference type="EMBL" id="CAL1536206.1"/>
    </source>
</evidence>
<evidence type="ECO:0000256" key="2">
    <source>
        <dbReference type="SAM" id="SignalP"/>
    </source>
</evidence>
<keyword evidence="4" id="KW-1185">Reference proteome</keyword>
<keyword evidence="1" id="KW-0812">Transmembrane</keyword>